<dbReference type="EMBL" id="VBOY01000035">
    <property type="protein sequence ID" value="TMQ67588.1"/>
    <property type="molecule type" value="Genomic_DNA"/>
</dbReference>
<reference evidence="2 3" key="1">
    <citation type="journal article" date="2019" name="Nat. Microbiol.">
        <title>Mediterranean grassland soil C-N compound turnover is dependent on rainfall and depth, and is mediated by genomically divergent microorganisms.</title>
        <authorList>
            <person name="Diamond S."/>
            <person name="Andeer P.F."/>
            <person name="Li Z."/>
            <person name="Crits-Christoph A."/>
            <person name="Burstein D."/>
            <person name="Anantharaman K."/>
            <person name="Lane K.R."/>
            <person name="Thomas B.C."/>
            <person name="Pan C."/>
            <person name="Northen T.R."/>
            <person name="Banfield J.F."/>
        </authorList>
    </citation>
    <scope>NUCLEOTIDE SEQUENCE [LARGE SCALE GENOMIC DNA]</scope>
    <source>
        <strain evidence="2">WS_8</strain>
    </source>
</reference>
<dbReference type="Pfam" id="PF10027">
    <property type="entry name" value="DUF2269"/>
    <property type="match status" value="1"/>
</dbReference>
<keyword evidence="1" id="KW-0812">Transmembrane</keyword>
<feature type="transmembrane region" description="Helical" evidence="1">
    <location>
        <begin position="81"/>
        <end position="101"/>
    </location>
</feature>
<name>A0A538TVH2_UNCEI</name>
<feature type="transmembrane region" description="Helical" evidence="1">
    <location>
        <begin position="134"/>
        <end position="152"/>
    </location>
</feature>
<dbReference type="Proteomes" id="UP000316609">
    <property type="component" value="Unassembled WGS sequence"/>
</dbReference>
<proteinExistence type="predicted"/>
<sequence length="155" mass="17189">MYLLLKLVHVASAIAFLGNITTGLFWHAHAARTKDARHLAHTMDGIIRSDRLFTIPGVIGIVVAGFAAAIVGHLPILRTGWILWTLVLFTISGLAFMMRVAPLQRQLRALALEGSQSGTFEYPRYQRVARRWELWGSVALVTPLVGLVLMVLKPH</sequence>
<keyword evidence="1" id="KW-1133">Transmembrane helix</keyword>
<keyword evidence="1" id="KW-0472">Membrane</keyword>
<organism evidence="2 3">
    <name type="scientific">Eiseniibacteriota bacterium</name>
    <dbReference type="NCBI Taxonomy" id="2212470"/>
    <lineage>
        <taxon>Bacteria</taxon>
        <taxon>Candidatus Eiseniibacteriota</taxon>
    </lineage>
</organism>
<evidence type="ECO:0000256" key="1">
    <source>
        <dbReference type="SAM" id="Phobius"/>
    </source>
</evidence>
<accession>A0A538TVH2</accession>
<evidence type="ECO:0000313" key="3">
    <source>
        <dbReference type="Proteomes" id="UP000316609"/>
    </source>
</evidence>
<evidence type="ECO:0000313" key="2">
    <source>
        <dbReference type="EMBL" id="TMQ67588.1"/>
    </source>
</evidence>
<feature type="transmembrane region" description="Helical" evidence="1">
    <location>
        <begin position="6"/>
        <end position="31"/>
    </location>
</feature>
<gene>
    <name evidence="2" type="ORF">E6K78_04200</name>
</gene>
<dbReference type="AlphaFoldDB" id="A0A538TVH2"/>
<feature type="transmembrane region" description="Helical" evidence="1">
    <location>
        <begin position="52"/>
        <end position="75"/>
    </location>
</feature>
<dbReference type="InterPro" id="IPR018729">
    <property type="entry name" value="DUF2269_transmembrane"/>
</dbReference>
<comment type="caution">
    <text evidence="2">The sequence shown here is derived from an EMBL/GenBank/DDBJ whole genome shotgun (WGS) entry which is preliminary data.</text>
</comment>
<protein>
    <submittedName>
        <fullName evidence="2">DUF2269 family protein</fullName>
    </submittedName>
</protein>